<accession>A0A7W7H1N0</accession>
<keyword evidence="3" id="KW-1185">Reference proteome</keyword>
<keyword evidence="1" id="KW-0472">Membrane</keyword>
<feature type="transmembrane region" description="Helical" evidence="1">
    <location>
        <begin position="110"/>
        <end position="130"/>
    </location>
</feature>
<feature type="transmembrane region" description="Helical" evidence="1">
    <location>
        <begin position="225"/>
        <end position="244"/>
    </location>
</feature>
<protein>
    <submittedName>
        <fullName evidence="2">Uncharacterized protein</fullName>
    </submittedName>
</protein>
<feature type="transmembrane region" description="Helical" evidence="1">
    <location>
        <begin position="179"/>
        <end position="205"/>
    </location>
</feature>
<keyword evidence="1" id="KW-1133">Transmembrane helix</keyword>
<feature type="transmembrane region" description="Helical" evidence="1">
    <location>
        <begin position="150"/>
        <end position="167"/>
    </location>
</feature>
<sequence>MSADAADVLAEMGRLKARSRALAHGGAWLPALVLAALPLLSIALYRSPFSSIAEAGGGTIEFPYWAGLPEQQRTSLGSYLFWLIAAPLAFGLVGQWYRHRERRAGVRVPWRIPVAAGATGLLCLLALFAAPSGQHGPGWAGAATSWWQGLLTPLLGVAAAVIALGIIERSAGITLSGLWMAALAWQFCATGLVGGLTGWQSWVLGGGSGPALGGQLTLGGMDRPAPALLIMTAPLVLTAVYRAVRQK</sequence>
<organism evidence="2 3">
    <name type="scientific">Actinoplanes octamycinicus</name>
    <dbReference type="NCBI Taxonomy" id="135948"/>
    <lineage>
        <taxon>Bacteria</taxon>
        <taxon>Bacillati</taxon>
        <taxon>Actinomycetota</taxon>
        <taxon>Actinomycetes</taxon>
        <taxon>Micromonosporales</taxon>
        <taxon>Micromonosporaceae</taxon>
        <taxon>Actinoplanes</taxon>
    </lineage>
</organism>
<name>A0A7W7H1N0_9ACTN</name>
<evidence type="ECO:0000313" key="3">
    <source>
        <dbReference type="Proteomes" id="UP000546162"/>
    </source>
</evidence>
<dbReference type="RefSeq" id="WP_185042640.1">
    <property type="nucleotide sequence ID" value="NZ_BAABFG010000005.1"/>
</dbReference>
<gene>
    <name evidence="2" type="ORF">BJY16_005701</name>
</gene>
<reference evidence="2 3" key="1">
    <citation type="submission" date="2020-08" db="EMBL/GenBank/DDBJ databases">
        <title>Sequencing the genomes of 1000 actinobacteria strains.</title>
        <authorList>
            <person name="Klenk H.-P."/>
        </authorList>
    </citation>
    <scope>NUCLEOTIDE SEQUENCE [LARGE SCALE GENOMIC DNA]</scope>
    <source>
        <strain evidence="2 3">DSM 45809</strain>
    </source>
</reference>
<feature type="transmembrane region" description="Helical" evidence="1">
    <location>
        <begin position="79"/>
        <end position="98"/>
    </location>
</feature>
<dbReference type="AlphaFoldDB" id="A0A7W7H1N0"/>
<evidence type="ECO:0000313" key="2">
    <source>
        <dbReference type="EMBL" id="MBB4742242.1"/>
    </source>
</evidence>
<evidence type="ECO:0000256" key="1">
    <source>
        <dbReference type="SAM" id="Phobius"/>
    </source>
</evidence>
<proteinExistence type="predicted"/>
<dbReference type="Proteomes" id="UP000546162">
    <property type="component" value="Unassembled WGS sequence"/>
</dbReference>
<comment type="caution">
    <text evidence="2">The sequence shown here is derived from an EMBL/GenBank/DDBJ whole genome shotgun (WGS) entry which is preliminary data.</text>
</comment>
<feature type="transmembrane region" description="Helical" evidence="1">
    <location>
        <begin position="21"/>
        <end position="45"/>
    </location>
</feature>
<keyword evidence="1" id="KW-0812">Transmembrane</keyword>
<dbReference type="EMBL" id="JACHNB010000001">
    <property type="protein sequence ID" value="MBB4742242.1"/>
    <property type="molecule type" value="Genomic_DNA"/>
</dbReference>